<dbReference type="GeneID" id="70131471"/>
<name>A0A9P8UPU4_9PEZI</name>
<dbReference type="AlphaFoldDB" id="A0A9P8UPU4"/>
<evidence type="ECO:0000313" key="3">
    <source>
        <dbReference type="Proteomes" id="UP000758603"/>
    </source>
</evidence>
<keyword evidence="3" id="KW-1185">Reference proteome</keyword>
<feature type="transmembrane region" description="Helical" evidence="1">
    <location>
        <begin position="277"/>
        <end position="298"/>
    </location>
</feature>
<sequence length="429" mass="48288">MTFLMQSLNHQSQNISLDDWITLLTLCLAPLLAHIFSGAPEPSYVCSTRPKWHDRICFYNPTTIIWRYMAVVDRRIRARVWTPLDMAASNALFWTTKGWDGSEQMIVDASIYCTYLPEHPRLQIISTEALKTTITTLQGLQFMYRYIPGTPGYLGDRYFAVDSIFTPLACFGLIRLLAAAWLTGSFAYTPRPIARVDLDLSQLMSLGKRCSFDSLQENHYGVDDLKPRYYELSCRRSRSIRVLNIVLLTSCWFTNVVCFILIPTFSANPHIYTVTDFLTSVFYFIMSTMTFAVCTFYLSRGHTMTIIPCISRPWYKAYTIGLAVMLLVLVIVACIETRKVVCGKFTSVSAFYANADPCLAEASTIIQLDANSNTLSAFGITLKTGKEGSATLLDEGFWYVNFSGTCLGKATNPADVRESIQELANIPST</sequence>
<dbReference type="EMBL" id="JAGPXC010000003">
    <property type="protein sequence ID" value="KAH6655916.1"/>
    <property type="molecule type" value="Genomic_DNA"/>
</dbReference>
<comment type="caution">
    <text evidence="2">The sequence shown here is derived from an EMBL/GenBank/DDBJ whole genome shotgun (WGS) entry which is preliminary data.</text>
</comment>
<accession>A0A9P8UPU4</accession>
<dbReference type="Proteomes" id="UP000758603">
    <property type="component" value="Unassembled WGS sequence"/>
</dbReference>
<keyword evidence="1" id="KW-0812">Transmembrane</keyword>
<reference evidence="2" key="1">
    <citation type="journal article" date="2021" name="Nat. Commun.">
        <title>Genetic determinants of endophytism in the Arabidopsis root mycobiome.</title>
        <authorList>
            <person name="Mesny F."/>
            <person name="Miyauchi S."/>
            <person name="Thiergart T."/>
            <person name="Pickel B."/>
            <person name="Atanasova L."/>
            <person name="Karlsson M."/>
            <person name="Huettel B."/>
            <person name="Barry K.W."/>
            <person name="Haridas S."/>
            <person name="Chen C."/>
            <person name="Bauer D."/>
            <person name="Andreopoulos W."/>
            <person name="Pangilinan J."/>
            <person name="LaButti K."/>
            <person name="Riley R."/>
            <person name="Lipzen A."/>
            <person name="Clum A."/>
            <person name="Drula E."/>
            <person name="Henrissat B."/>
            <person name="Kohler A."/>
            <person name="Grigoriev I.V."/>
            <person name="Martin F.M."/>
            <person name="Hacquard S."/>
        </authorList>
    </citation>
    <scope>NUCLEOTIDE SEQUENCE</scope>
    <source>
        <strain evidence="2">MPI-SDFR-AT-0073</strain>
    </source>
</reference>
<organism evidence="2 3">
    <name type="scientific">Truncatella angustata</name>
    <dbReference type="NCBI Taxonomy" id="152316"/>
    <lineage>
        <taxon>Eukaryota</taxon>
        <taxon>Fungi</taxon>
        <taxon>Dikarya</taxon>
        <taxon>Ascomycota</taxon>
        <taxon>Pezizomycotina</taxon>
        <taxon>Sordariomycetes</taxon>
        <taxon>Xylariomycetidae</taxon>
        <taxon>Amphisphaeriales</taxon>
        <taxon>Sporocadaceae</taxon>
        <taxon>Truncatella</taxon>
    </lineage>
</organism>
<dbReference type="OrthoDB" id="4586224at2759"/>
<proteinExistence type="predicted"/>
<evidence type="ECO:0000256" key="1">
    <source>
        <dbReference type="SAM" id="Phobius"/>
    </source>
</evidence>
<dbReference type="RefSeq" id="XP_045960181.1">
    <property type="nucleotide sequence ID" value="XM_046102579.1"/>
</dbReference>
<evidence type="ECO:0000313" key="2">
    <source>
        <dbReference type="EMBL" id="KAH6655916.1"/>
    </source>
</evidence>
<gene>
    <name evidence="2" type="ORF">BKA67DRAFT_562160</name>
</gene>
<feature type="transmembrane region" description="Helical" evidence="1">
    <location>
        <begin position="318"/>
        <end position="335"/>
    </location>
</feature>
<feature type="transmembrane region" description="Helical" evidence="1">
    <location>
        <begin position="242"/>
        <end position="265"/>
    </location>
</feature>
<keyword evidence="1" id="KW-0472">Membrane</keyword>
<protein>
    <submittedName>
        <fullName evidence="2">Uncharacterized protein</fullName>
    </submittedName>
</protein>
<keyword evidence="1" id="KW-1133">Transmembrane helix</keyword>